<feature type="signal peptide" evidence="1">
    <location>
        <begin position="1"/>
        <end position="19"/>
    </location>
</feature>
<protein>
    <submittedName>
        <fullName evidence="2">Uncharacterized protein</fullName>
    </submittedName>
</protein>
<evidence type="ECO:0000313" key="3">
    <source>
        <dbReference type="Proteomes" id="UP000561181"/>
    </source>
</evidence>
<reference evidence="2 3" key="1">
    <citation type="submission" date="2020-04" db="EMBL/GenBank/DDBJ databases">
        <authorList>
            <person name="Liu A."/>
        </authorList>
    </citation>
    <scope>NUCLEOTIDE SEQUENCE [LARGE SCALE GENOMIC DNA]</scope>
    <source>
        <strain evidence="2 3">RZ02</strain>
    </source>
</reference>
<proteinExistence type="predicted"/>
<keyword evidence="3" id="KW-1185">Reference proteome</keyword>
<dbReference type="RefSeq" id="WP_170010729.1">
    <property type="nucleotide sequence ID" value="NZ_JABCRE010000002.1"/>
</dbReference>
<dbReference type="AlphaFoldDB" id="A0A848QJS7"/>
<name>A0A848QJS7_9SPHN</name>
<organism evidence="2 3">
    <name type="scientific">Pontixanthobacter rizhaonensis</name>
    <dbReference type="NCBI Taxonomy" id="2730337"/>
    <lineage>
        <taxon>Bacteria</taxon>
        <taxon>Pseudomonadati</taxon>
        <taxon>Pseudomonadota</taxon>
        <taxon>Alphaproteobacteria</taxon>
        <taxon>Sphingomonadales</taxon>
        <taxon>Erythrobacteraceae</taxon>
        <taxon>Pontixanthobacter</taxon>
    </lineage>
</organism>
<gene>
    <name evidence="2" type="ORF">HKD42_04610</name>
</gene>
<comment type="caution">
    <text evidence="2">The sequence shown here is derived from an EMBL/GenBank/DDBJ whole genome shotgun (WGS) entry which is preliminary data.</text>
</comment>
<dbReference type="Proteomes" id="UP000561181">
    <property type="component" value="Unassembled WGS sequence"/>
</dbReference>
<sequence>MTMIALLSAPLFSIASLSAAHTVAEVQEVPASLSERAQKCVADHRELIDTNEFSAENKIKLAYVFTVLGNDASKVENGIDGIRPTTIQHGAPFAFADVRRNIGSTKPGSGTLMLAEGQLAYIYVPEELESKETALDGLKSMCTLFDDGIQLVLVDASVRIL</sequence>
<evidence type="ECO:0000313" key="2">
    <source>
        <dbReference type="EMBL" id="NMW31334.1"/>
    </source>
</evidence>
<feature type="chain" id="PRO_5032461371" evidence="1">
    <location>
        <begin position="20"/>
        <end position="161"/>
    </location>
</feature>
<accession>A0A848QJS7</accession>
<dbReference type="EMBL" id="JABCRE010000002">
    <property type="protein sequence ID" value="NMW31334.1"/>
    <property type="molecule type" value="Genomic_DNA"/>
</dbReference>
<keyword evidence="1" id="KW-0732">Signal</keyword>
<evidence type="ECO:0000256" key="1">
    <source>
        <dbReference type="SAM" id="SignalP"/>
    </source>
</evidence>